<dbReference type="OrthoDB" id="6148168at2759"/>
<dbReference type="Gene3D" id="1.10.533.10">
    <property type="entry name" value="Death Domain, Fas"/>
    <property type="match status" value="1"/>
</dbReference>
<dbReference type="CDD" id="cd01671">
    <property type="entry name" value="CARD"/>
    <property type="match status" value="1"/>
</dbReference>
<dbReference type="EMBL" id="CAJNOM010004731">
    <property type="protein sequence ID" value="CAF1658317.1"/>
    <property type="molecule type" value="Genomic_DNA"/>
</dbReference>
<evidence type="ECO:0000313" key="6">
    <source>
        <dbReference type="Proteomes" id="UP000663877"/>
    </source>
</evidence>
<proteinExistence type="predicted"/>
<reference evidence="3" key="1">
    <citation type="submission" date="2021-02" db="EMBL/GenBank/DDBJ databases">
        <authorList>
            <person name="Nowell W R."/>
        </authorList>
    </citation>
    <scope>NUCLEOTIDE SEQUENCE</scope>
</reference>
<evidence type="ECO:0000256" key="1">
    <source>
        <dbReference type="SAM" id="MobiDB-lite"/>
    </source>
</evidence>
<dbReference type="Proteomes" id="UP000663832">
    <property type="component" value="Unassembled WGS sequence"/>
</dbReference>
<gene>
    <name evidence="3" type="ORF">BJG266_LOCUS45723</name>
    <name evidence="4" type="ORF">QVE165_LOCUS62734</name>
</gene>
<dbReference type="Proteomes" id="UP000663877">
    <property type="component" value="Unassembled WGS sequence"/>
</dbReference>
<evidence type="ECO:0000259" key="2">
    <source>
        <dbReference type="PROSITE" id="PS50209"/>
    </source>
</evidence>
<organism evidence="3 6">
    <name type="scientific">Adineta steineri</name>
    <dbReference type="NCBI Taxonomy" id="433720"/>
    <lineage>
        <taxon>Eukaryota</taxon>
        <taxon>Metazoa</taxon>
        <taxon>Spiralia</taxon>
        <taxon>Gnathifera</taxon>
        <taxon>Rotifera</taxon>
        <taxon>Eurotatoria</taxon>
        <taxon>Bdelloidea</taxon>
        <taxon>Adinetida</taxon>
        <taxon>Adinetidae</taxon>
        <taxon>Adineta</taxon>
    </lineage>
</organism>
<dbReference type="SUPFAM" id="SSF47986">
    <property type="entry name" value="DEATH domain"/>
    <property type="match status" value="1"/>
</dbReference>
<dbReference type="InterPro" id="IPR001315">
    <property type="entry name" value="CARD"/>
</dbReference>
<feature type="compositionally biased region" description="Low complexity" evidence="1">
    <location>
        <begin position="148"/>
        <end position="159"/>
    </location>
</feature>
<feature type="domain" description="CARD" evidence="2">
    <location>
        <begin position="3"/>
        <end position="64"/>
    </location>
</feature>
<dbReference type="InterPro" id="IPR011029">
    <property type="entry name" value="DEATH-like_dom_sf"/>
</dbReference>
<keyword evidence="5" id="KW-1185">Reference proteome</keyword>
<feature type="region of interest" description="Disordered" evidence="1">
    <location>
        <begin position="145"/>
        <end position="166"/>
    </location>
</feature>
<protein>
    <recommendedName>
        <fullName evidence="2">CARD domain-containing protein</fullName>
    </recommendedName>
</protein>
<dbReference type="EMBL" id="CAJNOI010004348">
    <property type="protein sequence ID" value="CAF1543309.1"/>
    <property type="molecule type" value="Genomic_DNA"/>
</dbReference>
<dbReference type="AlphaFoldDB" id="A0A815WFJ0"/>
<feature type="non-terminal residue" evidence="3">
    <location>
        <position position="242"/>
    </location>
</feature>
<name>A0A815WFJ0_9BILA</name>
<evidence type="ECO:0000313" key="4">
    <source>
        <dbReference type="EMBL" id="CAF1658317.1"/>
    </source>
</evidence>
<dbReference type="PROSITE" id="PS50209">
    <property type="entry name" value="CARD"/>
    <property type="match status" value="1"/>
</dbReference>
<comment type="caution">
    <text evidence="3">The sequence shown here is derived from an EMBL/GenBank/DDBJ whole genome shotgun (WGS) entry which is preliminary data.</text>
</comment>
<accession>A0A815WFJ0</accession>
<evidence type="ECO:0000313" key="5">
    <source>
        <dbReference type="Proteomes" id="UP000663832"/>
    </source>
</evidence>
<evidence type="ECO:0000313" key="3">
    <source>
        <dbReference type="EMBL" id="CAF1543309.1"/>
    </source>
</evidence>
<sequence>MDRDSANATRLRVNRIALNQQLDPQELVPKLVRARILSTDHDVQYINQGTSRIDRARRLVDCLLTPISIGKEAERGDRPPNWYLQFRSILLENSSTYGDLVSALDNTIVRPPKFAERVSDAFADKTNHQRSHEFRDNINKDLLNASKQQQQQQHDQQQQPKPAPVPMNQEQITKIEFDRYAMNKILIEGNFQKVIDNLTYNSQVPDRLFQQLSLSNNTYDREQLKAENQAFDDMRRLELMNN</sequence>
<dbReference type="GO" id="GO:0042981">
    <property type="term" value="P:regulation of apoptotic process"/>
    <property type="evidence" value="ECO:0007669"/>
    <property type="project" value="InterPro"/>
</dbReference>